<dbReference type="Proteomes" id="UP000828048">
    <property type="component" value="Chromosome 8"/>
</dbReference>
<evidence type="ECO:0000313" key="1">
    <source>
        <dbReference type="EMBL" id="KAH7852459.1"/>
    </source>
</evidence>
<evidence type="ECO:0000313" key="2">
    <source>
        <dbReference type="Proteomes" id="UP000828048"/>
    </source>
</evidence>
<sequence>MPPPVELCSTTNLKLETLSHQNSDDFKAPFRKRGKPDSEISSDVGSKTAVGKGVNLCISEQDLRQLLGRSCQDAADILGGNMFLAIYLLFSIILKLCHQMLDHCVVEAYKNTDFLRFFAHAVSVSMLTRILRHHGIKWWPNRMGGTICKPPDPDERNTCPIFKASTHEHEMVGYLDKPNQVPPDLCSTTNLETLSHQNSDDFVAPFRKCEKPDSDISSDVRSNKRFKGLANFPTVEEKNRSPEIEKGICNRNPSSTLESSNQDGFKELGMDPANRGIYYDLLKFVGMKEVYKSKDKLMSSRLLEYVDDLLLSCGDERIIVFTTNNRDLHAAALRRHFNKDIYIHKSSPPPVASPDEGEIVHEGEIVQLDSFEQNETEAAESSFKWAFQQEGLTTQYTAYPNPNTLVFAQPEIASTEVLSENMRSSEDTRNLLPSQEVFLEGHVSKSNNLTFPACSDAAAPSQLVATILPKLPLVCAQPEIASTEMLSENMGSSQDTRNLLASQEEVFLDGHIPESSNLTFPACSDAAAPSQLVATILHTSRAIPHIIPHLTGGSSETFQLGGQSMQSTSYPYHNSLVFQQPQITLTQIRSENMWSSEDWGASQQEPFLEGHVYGSINSAHQSDPIVLTSEKKDMGEGLRRECLTKCVLSLDDSTKQTLLLDFDAAENKAHLLRAYKSGPAVSVSDNKNREDALKGEFLEDLQEICGGRRDAAAKRFGAIYDPGFHTTDYLAQKSLKVRETVWHIDREREIRTQMCRELSDSASSSRWPIGLPNGSHIVLLDPFEQSTQNIVHVAGVEECYPTVCLPEKKMVRTLKRKYRTISVIVENHQQHQSIALPDGGEIVQLGSSVKKPLADFDATANGGFESCVLVSHSKRRCMTLSSVSEFYRIDSLAWKSFEFASSSRWPIGLPDGGNVLLLDPLEQSTKNVAHAAKADLCSPTVRLPKKKMVRKSLKTKCRTMSLVFEDRRKHFDRRCEGAAKSLSATRICMKHGINRVSSVNRIHKPHGIHWWPFRQKWARRKVYSLGGERTFEVSSVSMDDILDSRLLFFHMPQFARSSLQTSALPDRGEIVGPVALSSSEIAATNNRAHYVRQDQNGYTTSHYEWKSTRVTADRQGIAMSLCSVKDLHQHFGCKHKDVVKRLGEARIIEFFSSSERKAFDATNNRAHLIEDDQSGPTVSNLEKETMREASKRKCIAKGVLISEDLGQHYGGGQRDAAKSLCDSLVRNSLEVLDVLPLWEESNTIEHLVPWRRLALQQRWIRPKKSLDLPRTLQMNCTGGLTVQSASSLDWPICLPVGGHVVSLSKKIIVRKTFKRECRTVSVSFEGHQQHFGSRCEDVANSAFVNHICEQHGISLVPTVKRIHRQHEIHRLPCRQGNSSGRERPVEVISVSTEEKLISRLQFVRMSLLGRSSLCPLALPSGSEFPRHIAFSSSELTSTNNRAYPGRQDQCGSSASHIEKERTRETLYGEGTASHVFSFEHVQQHFGSKRKNDAKILGVCLSTFKRIMRHHRIRRWPNQARNNVWRSPDPHREKNLSPTFKMLSTNCSITMENDMGCKNLEPNELLPDSFEDLNFRNGENGSLAEIEKTPTFHDSFSGNCCEADICISEYDKTQAAGGSFKWAFQQKGLTTQFTANPNLNTLVFPHPQIASTEVLSKNMGSSEDGTKLLASQAEGFLEGDVSECSNLTFPLEGQSMQATACPNHNTLQLPQPLIALTQILNENMGSSEDWIASQQEPFLEGHVSGSINLTVPTCSGPSPSQQPMPTTPYTMHRVLHMLPPLTSSLDASSVKMKATYRDTIIEFQLPLASGSIELKEEVAKILKLEIDSFNVRYKDEEGEGDWILIPCDKDLRNYLQLFSSLVNPVIRLLVVDKDANLTNLDPMALKQPATFVESGIDPGSNSIVSDLLRFVSEKEICKKAGKAWTRSMSSIPELKNMLLSTPNRSLIAIQDIDHCAITLPNLKNELTVSCLLKYVDGLFSRCGDERIIVFTTNHRDRNDAALLPLVNMDIYIPASSPQPIALPDGGEIVQLESSEQKPLVDFDATNNRECHSGILVSSSKNNNKREASKRLCMTESILSVVDPTTGMSLTEFDAPNNGAHLVRARQGGPIMSNSEKKDTGEVLKRDFLTKRVLSSDDSTKQKSLPDCDATENEAHLLLAYQSCPDSLLENSLENRNRGEALKRECITKSILGLEDLQQHSGGRRDNAAKSFAAIYDPGIHTTNSLARKSFEVVETLRSSEQPIEPGPTKSPRYSAGSFAKSGTPLHWSDVLPDGGQVISLSWKEIVRKTLKRKCRTTKVRRLEYHQLHFESRCQDAAKRHGAKRICSQHVINQVSTVKCIHRQHAIHWWPFRQKWAMMKVYSLEGQRPLEVISPSTGWKLVSRLQVIHVSWLGRSSPGSSAIPGGGEIVGFIALSSSGFAATNNRANLLGQNPSGSTASHSNKKRRRDAAVDKGTNLYISEQDLRQHFGLTREEAARRLGVSVTTFKRHCRKHGILRWPCYRNRSSDIPGRPPDPDVVPPDFFDDLGACLGTPISSFLEEIAASGSYEAAFLPQEQITVSFAYPTHNHPVSAQPHIASKEMASENTRSSDLTTQVEAHSEGHGSGSNYSSVPTFSNPALSQPVSTISETGPTVPQHISTIPGIGPSQLEARLEVRGSGSSYLTVPTSSNPASTQPMSTIPETGPAIPQPVSTIPVTGPTIPHIMPPLIAQQDMRLVTIKAKYSDSIVRFKLPLTSGLTELNENVAKRLNLRLDSFDVEYRDEEGLWILISCDEDLRDYLQLFSSLDTPVIKLSVLDKVVNANESSGSFKRKRPWDA</sequence>
<name>A0ACB7YI05_9ERIC</name>
<organism evidence="1 2">
    <name type="scientific">Vaccinium darrowii</name>
    <dbReference type="NCBI Taxonomy" id="229202"/>
    <lineage>
        <taxon>Eukaryota</taxon>
        <taxon>Viridiplantae</taxon>
        <taxon>Streptophyta</taxon>
        <taxon>Embryophyta</taxon>
        <taxon>Tracheophyta</taxon>
        <taxon>Spermatophyta</taxon>
        <taxon>Magnoliopsida</taxon>
        <taxon>eudicotyledons</taxon>
        <taxon>Gunneridae</taxon>
        <taxon>Pentapetalae</taxon>
        <taxon>asterids</taxon>
        <taxon>Ericales</taxon>
        <taxon>Ericaceae</taxon>
        <taxon>Vaccinioideae</taxon>
        <taxon>Vaccinieae</taxon>
        <taxon>Vaccinium</taxon>
    </lineage>
</organism>
<dbReference type="EMBL" id="CM037158">
    <property type="protein sequence ID" value="KAH7852459.1"/>
    <property type="molecule type" value="Genomic_DNA"/>
</dbReference>
<keyword evidence="2" id="KW-1185">Reference proteome</keyword>
<comment type="caution">
    <text evidence="1">The sequence shown here is derived from an EMBL/GenBank/DDBJ whole genome shotgun (WGS) entry which is preliminary data.</text>
</comment>
<protein>
    <submittedName>
        <fullName evidence="1">Uncharacterized protein</fullName>
    </submittedName>
</protein>
<accession>A0ACB7YI05</accession>
<proteinExistence type="predicted"/>
<gene>
    <name evidence="1" type="ORF">Vadar_025028</name>
</gene>
<reference evidence="1 2" key="1">
    <citation type="journal article" date="2021" name="Hortic Res">
        <title>High-quality reference genome and annotation aids understanding of berry development for evergreen blueberry (Vaccinium darrowii).</title>
        <authorList>
            <person name="Yu J."/>
            <person name="Hulse-Kemp A.M."/>
            <person name="Babiker E."/>
            <person name="Staton M."/>
        </authorList>
    </citation>
    <scope>NUCLEOTIDE SEQUENCE [LARGE SCALE GENOMIC DNA]</scope>
    <source>
        <strain evidence="2">cv. NJ 8807/NJ 8810</strain>
        <tissue evidence="1">Young leaf</tissue>
    </source>
</reference>